<evidence type="ECO:0000313" key="9">
    <source>
        <dbReference type="Proteomes" id="UP001159042"/>
    </source>
</evidence>
<evidence type="ECO:0000256" key="5">
    <source>
        <dbReference type="ARBA" id="ARBA00023274"/>
    </source>
</evidence>
<reference evidence="8 9" key="1">
    <citation type="journal article" date="2023" name="Insect Mol. Biol.">
        <title>Genome sequencing provides insights into the evolution of gene families encoding plant cell wall-degrading enzymes in longhorned beetles.</title>
        <authorList>
            <person name="Shin N.R."/>
            <person name="Okamura Y."/>
            <person name="Kirsch R."/>
            <person name="Pauchet Y."/>
        </authorList>
    </citation>
    <scope>NUCLEOTIDE SEQUENCE [LARGE SCALE GENOMIC DNA]</scope>
    <source>
        <strain evidence="8">EAD_L_NR</strain>
    </source>
</reference>
<dbReference type="GO" id="GO:0005762">
    <property type="term" value="C:mitochondrial large ribosomal subunit"/>
    <property type="evidence" value="ECO:0007669"/>
    <property type="project" value="TreeGrafter"/>
</dbReference>
<dbReference type="Gene3D" id="3.40.30.10">
    <property type="entry name" value="Glutaredoxin"/>
    <property type="match status" value="1"/>
</dbReference>
<dbReference type="GO" id="GO:0003735">
    <property type="term" value="F:structural constituent of ribosome"/>
    <property type="evidence" value="ECO:0007669"/>
    <property type="project" value="InterPro"/>
</dbReference>
<organism evidence="8 9">
    <name type="scientific">Exocentrus adspersus</name>
    <dbReference type="NCBI Taxonomy" id="1586481"/>
    <lineage>
        <taxon>Eukaryota</taxon>
        <taxon>Metazoa</taxon>
        <taxon>Ecdysozoa</taxon>
        <taxon>Arthropoda</taxon>
        <taxon>Hexapoda</taxon>
        <taxon>Insecta</taxon>
        <taxon>Pterygota</taxon>
        <taxon>Neoptera</taxon>
        <taxon>Endopterygota</taxon>
        <taxon>Coleoptera</taxon>
        <taxon>Polyphaga</taxon>
        <taxon>Cucujiformia</taxon>
        <taxon>Chrysomeloidea</taxon>
        <taxon>Cerambycidae</taxon>
        <taxon>Lamiinae</taxon>
        <taxon>Acanthocinini</taxon>
        <taxon>Exocentrus</taxon>
    </lineage>
</organism>
<evidence type="ECO:0000256" key="6">
    <source>
        <dbReference type="ARBA" id="ARBA00035188"/>
    </source>
</evidence>
<feature type="domain" description="Ribosomal protein/NADH dehydrogenase" evidence="7">
    <location>
        <begin position="36"/>
        <end position="109"/>
    </location>
</feature>
<keyword evidence="9" id="KW-1185">Reference proteome</keyword>
<dbReference type="InterPro" id="IPR039927">
    <property type="entry name" value="Ribosomal_mL43"/>
</dbReference>
<comment type="caution">
    <text evidence="8">The sequence shown here is derived from an EMBL/GenBank/DDBJ whole genome shotgun (WGS) entry which is preliminary data.</text>
</comment>
<dbReference type="EMBL" id="JANEYG010000008">
    <property type="protein sequence ID" value="KAJ8921913.1"/>
    <property type="molecule type" value="Genomic_DNA"/>
</dbReference>
<comment type="similarity">
    <text evidence="2">Belongs to the mitochondrion-specific ribosomal protein mL43 family.</text>
</comment>
<dbReference type="Proteomes" id="UP001159042">
    <property type="component" value="Unassembled WGS sequence"/>
</dbReference>
<dbReference type="PANTHER" id="PTHR21396">
    <property type="entry name" value="39S RIBOSOMAL PROTEIN L43"/>
    <property type="match status" value="1"/>
</dbReference>
<dbReference type="Pfam" id="PF05047">
    <property type="entry name" value="L51_S25_CI-B8"/>
    <property type="match status" value="1"/>
</dbReference>
<accession>A0AAV8W636</accession>
<sequence>MSNKLFLLPALVSAPSQNGVGRYVGQLQRVVLKFCKNNGSSRGMRDFIESGLVNFAKENPGVVVYLKPRRHRSPIIKAEYLNGDTQWMSVRNFPQEEILKWLTLLNTQAQCHNGQRLRRLWFTEHPSIQGPWTPYTFRDPSLNLVSFPIEELAQPKDLPKSSEEELLELFKKQKLQEVESKRAE</sequence>
<keyword evidence="3" id="KW-0689">Ribosomal protein</keyword>
<dbReference type="InterPro" id="IPR007741">
    <property type="entry name" value="Ribosomal_mL43/mS25/NADH_DH"/>
</dbReference>
<proteinExistence type="inferred from homology"/>
<comment type="subcellular location">
    <subcellularLocation>
        <location evidence="1">Mitochondrion</location>
    </subcellularLocation>
</comment>
<protein>
    <recommendedName>
        <fullName evidence="6">Large ribosomal subunit protein mL43</fullName>
    </recommendedName>
</protein>
<keyword evidence="4" id="KW-0496">Mitochondrion</keyword>
<gene>
    <name evidence="8" type="ORF">NQ315_008547</name>
</gene>
<dbReference type="GO" id="GO:0032543">
    <property type="term" value="P:mitochondrial translation"/>
    <property type="evidence" value="ECO:0007669"/>
    <property type="project" value="InterPro"/>
</dbReference>
<evidence type="ECO:0000259" key="7">
    <source>
        <dbReference type="SMART" id="SM00916"/>
    </source>
</evidence>
<evidence type="ECO:0000256" key="1">
    <source>
        <dbReference type="ARBA" id="ARBA00004173"/>
    </source>
</evidence>
<evidence type="ECO:0000313" key="8">
    <source>
        <dbReference type="EMBL" id="KAJ8921913.1"/>
    </source>
</evidence>
<dbReference type="InterPro" id="IPR036249">
    <property type="entry name" value="Thioredoxin-like_sf"/>
</dbReference>
<dbReference type="SUPFAM" id="SSF52833">
    <property type="entry name" value="Thioredoxin-like"/>
    <property type="match status" value="1"/>
</dbReference>
<dbReference type="SMART" id="SM00916">
    <property type="entry name" value="L51_S25_CI-B8"/>
    <property type="match status" value="1"/>
</dbReference>
<name>A0AAV8W636_9CUCU</name>
<evidence type="ECO:0000256" key="3">
    <source>
        <dbReference type="ARBA" id="ARBA00022980"/>
    </source>
</evidence>
<dbReference type="PANTHER" id="PTHR21396:SF2">
    <property type="entry name" value="LARGE RIBOSOMAL SUBUNIT PROTEIN ML43"/>
    <property type="match status" value="1"/>
</dbReference>
<evidence type="ECO:0000256" key="2">
    <source>
        <dbReference type="ARBA" id="ARBA00006073"/>
    </source>
</evidence>
<evidence type="ECO:0000256" key="4">
    <source>
        <dbReference type="ARBA" id="ARBA00023128"/>
    </source>
</evidence>
<dbReference type="AlphaFoldDB" id="A0AAV8W636"/>
<keyword evidence="5" id="KW-0687">Ribonucleoprotein</keyword>